<dbReference type="SUPFAM" id="SSF46548">
    <property type="entry name" value="alpha-helical ferredoxin"/>
    <property type="match status" value="1"/>
</dbReference>
<evidence type="ECO:0000256" key="3">
    <source>
        <dbReference type="ARBA" id="ARBA00009433"/>
    </source>
</evidence>
<evidence type="ECO:0000313" key="16">
    <source>
        <dbReference type="EMBL" id="KFI39839.1"/>
    </source>
</evidence>
<comment type="cofactor">
    <cofactor evidence="2">
        <name>[4Fe-4S] cluster</name>
        <dbReference type="ChEBI" id="CHEBI:49883"/>
    </cofactor>
</comment>
<gene>
    <name evidence="16" type="ORF">BACT_0540</name>
</gene>
<reference evidence="16 17" key="1">
    <citation type="submission" date="2014-03" db="EMBL/GenBank/DDBJ databases">
        <title>Genomics of Bifidobacteria.</title>
        <authorList>
            <person name="Ventura M."/>
            <person name="Milani C."/>
            <person name="Lugli G.A."/>
        </authorList>
    </citation>
    <scope>NUCLEOTIDE SEQUENCE [LARGE SCALE GENOMIC DNA]</scope>
    <source>
        <strain evidence="16 17">DSM 22766</strain>
    </source>
</reference>
<sequence>MEGKRQRGIAAPTTLTIRVHRSKPLPRAQAQGGRARRSNPFASSGSNAPTRRSAAKRWVQDYRITAQPQDTLLDCLLSIKRQQDPSLAFRYSCGHGMCGSDGVLINGRPGLLCEATVAGSARSDPQGTAPFRPTTRFLPQHQGPATSGENPPSPQNALEVGDELIELAPLPGFPVLRDLVVDTDAMFRQIKAVHPWLGTGTVAENDQPSPGAPAVEVKQTPSQLKAYELLSDCISCGLCEAACPIYAGGEAFIGPAALVAAARFINDSRDDHAQDRLNGLDREDGLGACQSIRACARPCPRGIDVGETIWKLIESTESASHL</sequence>
<dbReference type="PROSITE" id="PS51379">
    <property type="entry name" value="4FE4S_FER_2"/>
    <property type="match status" value="1"/>
</dbReference>
<dbReference type="GO" id="GO:0051539">
    <property type="term" value="F:4 iron, 4 sulfur cluster binding"/>
    <property type="evidence" value="ECO:0007669"/>
    <property type="project" value="UniProtKB-KW"/>
</dbReference>
<evidence type="ECO:0000256" key="5">
    <source>
        <dbReference type="ARBA" id="ARBA00022485"/>
    </source>
</evidence>
<dbReference type="GO" id="GO:0022904">
    <property type="term" value="P:respiratory electron transport chain"/>
    <property type="evidence" value="ECO:0007669"/>
    <property type="project" value="TreeGrafter"/>
</dbReference>
<dbReference type="AlphaFoldDB" id="A0A086YZY9"/>
<dbReference type="EC" id="1.3.5.1" evidence="4"/>
<protein>
    <recommendedName>
        <fullName evidence="4">succinate dehydrogenase</fullName>
        <ecNumber evidence="4">1.3.5.1</ecNumber>
    </recommendedName>
</protein>
<dbReference type="NCBIfam" id="TIGR00384">
    <property type="entry name" value="dhsB"/>
    <property type="match status" value="1"/>
</dbReference>
<keyword evidence="7" id="KW-0001">2Fe-2S</keyword>
<evidence type="ECO:0000256" key="13">
    <source>
        <dbReference type="ARBA" id="ARBA00034078"/>
    </source>
</evidence>
<dbReference type="GO" id="GO:0051537">
    <property type="term" value="F:2 iron, 2 sulfur cluster binding"/>
    <property type="evidence" value="ECO:0007669"/>
    <property type="project" value="UniProtKB-KW"/>
</dbReference>
<dbReference type="InterPro" id="IPR004489">
    <property type="entry name" value="Succ_DH/fum_Rdtase_Fe-S"/>
</dbReference>
<feature type="compositionally biased region" description="Polar residues" evidence="14">
    <location>
        <begin position="40"/>
        <end position="50"/>
    </location>
</feature>
<organism evidence="16 17">
    <name type="scientific">Bifidobacterium actinocoloniiforme DSM 22766</name>
    <dbReference type="NCBI Taxonomy" id="1437605"/>
    <lineage>
        <taxon>Bacteria</taxon>
        <taxon>Bacillati</taxon>
        <taxon>Actinomycetota</taxon>
        <taxon>Actinomycetes</taxon>
        <taxon>Bifidobacteriales</taxon>
        <taxon>Bifidobacteriaceae</taxon>
        <taxon>Bifidobacterium</taxon>
    </lineage>
</organism>
<dbReference type="EMBL" id="JGYK01000001">
    <property type="protein sequence ID" value="KFI39839.1"/>
    <property type="molecule type" value="Genomic_DNA"/>
</dbReference>
<name>A0A086YZY9_9BIFI</name>
<evidence type="ECO:0000256" key="9">
    <source>
        <dbReference type="ARBA" id="ARBA00023002"/>
    </source>
</evidence>
<keyword evidence="11" id="KW-0411">Iron-sulfur</keyword>
<keyword evidence="8" id="KW-0479">Metal-binding</keyword>
<dbReference type="InterPro" id="IPR017900">
    <property type="entry name" value="4Fe4S_Fe_S_CS"/>
</dbReference>
<dbReference type="InterPro" id="IPR009051">
    <property type="entry name" value="Helical_ferredxn"/>
</dbReference>
<dbReference type="GO" id="GO:0006099">
    <property type="term" value="P:tricarboxylic acid cycle"/>
    <property type="evidence" value="ECO:0007669"/>
    <property type="project" value="UniProtKB-KW"/>
</dbReference>
<dbReference type="Gene3D" id="1.10.1060.10">
    <property type="entry name" value="Alpha-helical ferredoxin"/>
    <property type="match status" value="1"/>
</dbReference>
<feature type="domain" description="4Fe-4S ferredoxin-type" evidence="15">
    <location>
        <begin position="225"/>
        <end position="247"/>
    </location>
</feature>
<dbReference type="GO" id="GO:0051538">
    <property type="term" value="F:3 iron, 4 sulfur cluster binding"/>
    <property type="evidence" value="ECO:0007669"/>
    <property type="project" value="UniProtKB-KW"/>
</dbReference>
<keyword evidence="12" id="KW-0003">3Fe-4S</keyword>
<evidence type="ECO:0000256" key="10">
    <source>
        <dbReference type="ARBA" id="ARBA00023004"/>
    </source>
</evidence>
<dbReference type="InterPro" id="IPR012675">
    <property type="entry name" value="Beta-grasp_dom_sf"/>
</dbReference>
<evidence type="ECO:0000313" key="17">
    <source>
        <dbReference type="Proteomes" id="UP000029015"/>
    </source>
</evidence>
<dbReference type="InterPro" id="IPR017896">
    <property type="entry name" value="4Fe4S_Fe-S-bd"/>
</dbReference>
<evidence type="ECO:0000256" key="11">
    <source>
        <dbReference type="ARBA" id="ARBA00023014"/>
    </source>
</evidence>
<dbReference type="OrthoDB" id="9804391at2"/>
<evidence type="ECO:0000256" key="2">
    <source>
        <dbReference type="ARBA" id="ARBA00001966"/>
    </source>
</evidence>
<dbReference type="eggNOG" id="COG0479">
    <property type="taxonomic scope" value="Bacteria"/>
</dbReference>
<keyword evidence="5" id="KW-0004">4Fe-4S</keyword>
<evidence type="ECO:0000256" key="7">
    <source>
        <dbReference type="ARBA" id="ARBA00022714"/>
    </source>
</evidence>
<comment type="cofactor">
    <cofactor evidence="13">
        <name>[2Fe-2S] cluster</name>
        <dbReference type="ChEBI" id="CHEBI:190135"/>
    </cofactor>
</comment>
<feature type="region of interest" description="Disordered" evidence="14">
    <location>
        <begin position="120"/>
        <end position="157"/>
    </location>
</feature>
<dbReference type="Pfam" id="PF13085">
    <property type="entry name" value="Fer2_3"/>
    <property type="match status" value="1"/>
</dbReference>
<proteinExistence type="inferred from homology"/>
<dbReference type="PANTHER" id="PTHR11921:SF29">
    <property type="entry name" value="SUCCINATE DEHYDROGENASE [UBIQUINONE] IRON-SULFUR SUBUNIT, MITOCHONDRIAL"/>
    <property type="match status" value="1"/>
</dbReference>
<dbReference type="InterPro" id="IPR025192">
    <property type="entry name" value="Succ_DH/fum_Rdtase_N"/>
</dbReference>
<keyword evidence="10" id="KW-0408">Iron</keyword>
<evidence type="ECO:0000259" key="15">
    <source>
        <dbReference type="PROSITE" id="PS51379"/>
    </source>
</evidence>
<comment type="caution">
    <text evidence="16">The sequence shown here is derived from an EMBL/GenBank/DDBJ whole genome shotgun (WGS) entry which is preliminary data.</text>
</comment>
<evidence type="ECO:0000256" key="4">
    <source>
        <dbReference type="ARBA" id="ARBA00012792"/>
    </source>
</evidence>
<feature type="region of interest" description="Disordered" evidence="14">
    <location>
        <begin position="1"/>
        <end position="54"/>
    </location>
</feature>
<evidence type="ECO:0000256" key="14">
    <source>
        <dbReference type="SAM" id="MobiDB-lite"/>
    </source>
</evidence>
<dbReference type="Gene3D" id="3.10.20.30">
    <property type="match status" value="1"/>
</dbReference>
<dbReference type="STRING" id="1437605.AB656_01300"/>
<evidence type="ECO:0000256" key="8">
    <source>
        <dbReference type="ARBA" id="ARBA00022723"/>
    </source>
</evidence>
<dbReference type="RefSeq" id="WP_051905226.1">
    <property type="nucleotide sequence ID" value="NZ_CP011786.1"/>
</dbReference>
<evidence type="ECO:0000256" key="6">
    <source>
        <dbReference type="ARBA" id="ARBA00022532"/>
    </source>
</evidence>
<dbReference type="PATRIC" id="fig|1437605.7.peg.270"/>
<dbReference type="InterPro" id="IPR036010">
    <property type="entry name" value="2Fe-2S_ferredoxin-like_sf"/>
</dbReference>
<dbReference type="KEGG" id="bact:AB656_01300"/>
<dbReference type="InterPro" id="IPR050573">
    <property type="entry name" value="SDH/FRD_Iron-Sulfur"/>
</dbReference>
<evidence type="ECO:0000256" key="1">
    <source>
        <dbReference type="ARBA" id="ARBA00001927"/>
    </source>
</evidence>
<dbReference type="Proteomes" id="UP000029015">
    <property type="component" value="Unassembled WGS sequence"/>
</dbReference>
<dbReference type="PROSITE" id="PS00198">
    <property type="entry name" value="4FE4S_FER_1"/>
    <property type="match status" value="1"/>
</dbReference>
<comment type="cofactor">
    <cofactor evidence="1">
        <name>[3Fe-4S] cluster</name>
        <dbReference type="ChEBI" id="CHEBI:21137"/>
    </cofactor>
</comment>
<accession>A0A086YZY9</accession>
<dbReference type="PANTHER" id="PTHR11921">
    <property type="entry name" value="SUCCINATE DEHYDROGENASE IRON-SULFUR PROTEIN"/>
    <property type="match status" value="1"/>
</dbReference>
<dbReference type="GO" id="GO:0008177">
    <property type="term" value="F:succinate dehydrogenase (quinone) activity"/>
    <property type="evidence" value="ECO:0007669"/>
    <property type="project" value="UniProtKB-EC"/>
</dbReference>
<dbReference type="Pfam" id="PF13183">
    <property type="entry name" value="Fer4_8"/>
    <property type="match status" value="1"/>
</dbReference>
<keyword evidence="17" id="KW-1185">Reference proteome</keyword>
<dbReference type="GO" id="GO:0009055">
    <property type="term" value="F:electron transfer activity"/>
    <property type="evidence" value="ECO:0007669"/>
    <property type="project" value="InterPro"/>
</dbReference>
<comment type="similarity">
    <text evidence="3">Belongs to the succinate dehydrogenase/fumarate reductase iron-sulfur protein family.</text>
</comment>
<dbReference type="GO" id="GO:0046872">
    <property type="term" value="F:metal ion binding"/>
    <property type="evidence" value="ECO:0007669"/>
    <property type="project" value="UniProtKB-KW"/>
</dbReference>
<keyword evidence="6" id="KW-0816">Tricarboxylic acid cycle</keyword>
<evidence type="ECO:0000256" key="12">
    <source>
        <dbReference type="ARBA" id="ARBA00023291"/>
    </source>
</evidence>
<keyword evidence="9" id="KW-0560">Oxidoreductase</keyword>
<dbReference type="SUPFAM" id="SSF54292">
    <property type="entry name" value="2Fe-2S ferredoxin-like"/>
    <property type="match status" value="1"/>
</dbReference>